<organism evidence="1 2">
    <name type="scientific">Shewanella zhuhaiensis</name>
    <dbReference type="NCBI Taxonomy" id="2919576"/>
    <lineage>
        <taxon>Bacteria</taxon>
        <taxon>Pseudomonadati</taxon>
        <taxon>Pseudomonadota</taxon>
        <taxon>Gammaproteobacteria</taxon>
        <taxon>Alteromonadales</taxon>
        <taxon>Shewanellaceae</taxon>
        <taxon>Shewanella</taxon>
    </lineage>
</organism>
<reference evidence="1 2" key="1">
    <citation type="submission" date="2022-02" db="EMBL/GenBank/DDBJ databases">
        <title>The genome sequence of Shewanella sp. 3B26.</title>
        <authorList>
            <person name="Du J."/>
        </authorList>
    </citation>
    <scope>NUCLEOTIDE SEQUENCE [LARGE SCALE GENOMIC DNA]</scope>
    <source>
        <strain evidence="1 2">3B26</strain>
    </source>
</reference>
<keyword evidence="2" id="KW-1185">Reference proteome</keyword>
<name>A0AAJ1BI80_9GAMM</name>
<sequence>MSLRLPQLALKLLLITMLLGQILTPVQALVSVVNAPMSMEMTMGELSHEVSDAATLMPKVSHMSTMMVTGEHDTDCQTHCASHSESDCARHCASAMALPILPLHSTHHHPQDAVATASWSLIAFIGSLQTPPPDLA</sequence>
<gene>
    <name evidence="1" type="ORF">MJ923_12875</name>
</gene>
<dbReference type="EMBL" id="JAKUDL010000004">
    <property type="protein sequence ID" value="MCH4295196.1"/>
    <property type="molecule type" value="Genomic_DNA"/>
</dbReference>
<dbReference type="AlphaFoldDB" id="A0AAJ1BI80"/>
<proteinExistence type="predicted"/>
<dbReference type="RefSeq" id="WP_240591444.1">
    <property type="nucleotide sequence ID" value="NZ_JAKUDL010000004.1"/>
</dbReference>
<accession>A0AAJ1BI80</accession>
<dbReference type="Proteomes" id="UP001297581">
    <property type="component" value="Unassembled WGS sequence"/>
</dbReference>
<comment type="caution">
    <text evidence="1">The sequence shown here is derived from an EMBL/GenBank/DDBJ whole genome shotgun (WGS) entry which is preliminary data.</text>
</comment>
<evidence type="ECO:0000313" key="1">
    <source>
        <dbReference type="EMBL" id="MCH4295196.1"/>
    </source>
</evidence>
<protein>
    <submittedName>
        <fullName evidence="1">Uncharacterized protein</fullName>
    </submittedName>
</protein>
<evidence type="ECO:0000313" key="2">
    <source>
        <dbReference type="Proteomes" id="UP001297581"/>
    </source>
</evidence>